<dbReference type="RefSeq" id="XP_070912349.1">
    <property type="nucleotide sequence ID" value="XM_071056248.1"/>
</dbReference>
<dbReference type="Gene3D" id="3.40.630.30">
    <property type="match status" value="1"/>
</dbReference>
<dbReference type="Proteomes" id="UP001628179">
    <property type="component" value="Unassembled WGS sequence"/>
</dbReference>
<feature type="domain" description="N-acetyltransferase" evidence="1">
    <location>
        <begin position="97"/>
        <end position="227"/>
    </location>
</feature>
<gene>
    <name evidence="2" type="ORF">MFIFM68171_00826</name>
</gene>
<evidence type="ECO:0000313" key="2">
    <source>
        <dbReference type="EMBL" id="GAB1310616.1"/>
    </source>
</evidence>
<name>A0ABQ0FYP0_9PEZI</name>
<dbReference type="SUPFAM" id="SSF55729">
    <property type="entry name" value="Acyl-CoA N-acyltransferases (Nat)"/>
    <property type="match status" value="1"/>
</dbReference>
<dbReference type="PANTHER" id="PTHR42791">
    <property type="entry name" value="GNAT FAMILY ACETYLTRANSFERASE"/>
    <property type="match status" value="1"/>
</dbReference>
<protein>
    <submittedName>
        <fullName evidence="2">Puromycin N-acetyltransferase</fullName>
    </submittedName>
</protein>
<dbReference type="InterPro" id="IPR052523">
    <property type="entry name" value="Trichothecene_AcTrans"/>
</dbReference>
<dbReference type="InterPro" id="IPR016181">
    <property type="entry name" value="Acyl_CoA_acyltransferase"/>
</dbReference>
<proteinExistence type="predicted"/>
<evidence type="ECO:0000259" key="1">
    <source>
        <dbReference type="PROSITE" id="PS51186"/>
    </source>
</evidence>
<reference evidence="2 3" key="1">
    <citation type="submission" date="2024-09" db="EMBL/GenBank/DDBJ databases">
        <title>Itraconazole resistance in Madurella fahalii resulting from another homologue of gene encoding cytochrome P450 14-alpha sterol demethylase (CYP51).</title>
        <authorList>
            <person name="Yoshioka I."/>
            <person name="Fahal A.H."/>
            <person name="Kaneko S."/>
            <person name="Yaguchi T."/>
        </authorList>
    </citation>
    <scope>NUCLEOTIDE SEQUENCE [LARGE SCALE GENOMIC DNA]</scope>
    <source>
        <strain evidence="2 3">IFM 68171</strain>
    </source>
</reference>
<dbReference type="InterPro" id="IPR000182">
    <property type="entry name" value="GNAT_dom"/>
</dbReference>
<dbReference type="CDD" id="cd04301">
    <property type="entry name" value="NAT_SF"/>
    <property type="match status" value="1"/>
</dbReference>
<evidence type="ECO:0000313" key="3">
    <source>
        <dbReference type="Proteomes" id="UP001628179"/>
    </source>
</evidence>
<sequence length="262" mass="28771">MTSTNPRIRVREATPADVETIIDINFEAFGDNAIDQLMYPNGVSEDCKKKFGARLLQPKPLQGKDGPVSAEQAPQTLVYVAEYVPEPGADDKPGEVVAFAKWRLNRVQQAEAEWKQDFQATSEIFGEGCDLSVIDAFICEMNRKQRDHAKGEPALYLSILACKPGRRRLGAGSALVRWGVELADELGLPCRLEASPVGYSLYKKFGYEDVDVLDTRITETWGVANTNGSNWGTNNAVALAGPAPEGVMRTVIMRRPPKKATV</sequence>
<keyword evidence="3" id="KW-1185">Reference proteome</keyword>
<dbReference type="EMBL" id="BAAFSV010000001">
    <property type="protein sequence ID" value="GAB1310616.1"/>
    <property type="molecule type" value="Genomic_DNA"/>
</dbReference>
<dbReference type="GeneID" id="98171571"/>
<comment type="caution">
    <text evidence="2">The sequence shown here is derived from an EMBL/GenBank/DDBJ whole genome shotgun (WGS) entry which is preliminary data.</text>
</comment>
<organism evidence="2 3">
    <name type="scientific">Madurella fahalii</name>
    <dbReference type="NCBI Taxonomy" id="1157608"/>
    <lineage>
        <taxon>Eukaryota</taxon>
        <taxon>Fungi</taxon>
        <taxon>Dikarya</taxon>
        <taxon>Ascomycota</taxon>
        <taxon>Pezizomycotina</taxon>
        <taxon>Sordariomycetes</taxon>
        <taxon>Sordariomycetidae</taxon>
        <taxon>Sordariales</taxon>
        <taxon>Sordariales incertae sedis</taxon>
        <taxon>Madurella</taxon>
    </lineage>
</organism>
<dbReference type="PANTHER" id="PTHR42791:SF17">
    <property type="entry name" value="ACETYLTRANSFERASE, GNAT FAMILY FAMILY (AFU_ORTHOLOGUE AFUA_8G05690)"/>
    <property type="match status" value="1"/>
</dbReference>
<accession>A0ABQ0FYP0</accession>
<dbReference type="PROSITE" id="PS51186">
    <property type="entry name" value="GNAT"/>
    <property type="match status" value="1"/>
</dbReference>